<dbReference type="PIRSF" id="PIRSF016702">
    <property type="entry name" value="DNA_bp_PD1"/>
    <property type="match status" value="1"/>
</dbReference>
<comment type="caution">
    <text evidence="2">The sequence shown here is derived from an EMBL/GenBank/DDBJ whole genome shotgun (WGS) entry which is preliminary data.</text>
</comment>
<evidence type="ECO:0000259" key="1">
    <source>
        <dbReference type="PROSITE" id="PS51742"/>
    </source>
</evidence>
<dbReference type="PANTHER" id="PTHR34988:SF1">
    <property type="entry name" value="DNA-BINDING PROTEIN"/>
    <property type="match status" value="1"/>
</dbReference>
<dbReference type="InterPro" id="IPR025707">
    <property type="entry name" value="DNA_bp_PD1"/>
</dbReference>
<feature type="domain" description="PPC" evidence="1">
    <location>
        <begin position="1"/>
        <end position="136"/>
    </location>
</feature>
<organism evidence="2 3">
    <name type="scientific">Desulfomonile tiedjei</name>
    <dbReference type="NCBI Taxonomy" id="2358"/>
    <lineage>
        <taxon>Bacteria</taxon>
        <taxon>Pseudomonadati</taxon>
        <taxon>Thermodesulfobacteriota</taxon>
        <taxon>Desulfomonilia</taxon>
        <taxon>Desulfomonilales</taxon>
        <taxon>Desulfomonilaceae</taxon>
        <taxon>Desulfomonile</taxon>
    </lineage>
</organism>
<dbReference type="PANTHER" id="PTHR34988">
    <property type="entry name" value="PROTEIN, PUTATIVE-RELATED"/>
    <property type="match status" value="1"/>
</dbReference>
<dbReference type="CDD" id="cd11378">
    <property type="entry name" value="DUF296"/>
    <property type="match status" value="1"/>
</dbReference>
<name>A0A9D6V1Y0_9BACT</name>
<dbReference type="InterPro" id="IPR005175">
    <property type="entry name" value="PPC_dom"/>
</dbReference>
<dbReference type="Pfam" id="PF03479">
    <property type="entry name" value="PCC"/>
    <property type="match status" value="1"/>
</dbReference>
<dbReference type="SUPFAM" id="SSF117856">
    <property type="entry name" value="AF0104/ALDC/Ptd012-like"/>
    <property type="match status" value="1"/>
</dbReference>
<dbReference type="Gene3D" id="3.30.1330.80">
    <property type="entry name" value="Hypothetical protein, similar to alpha- acetolactate decarboxylase, domain 2"/>
    <property type="match status" value="1"/>
</dbReference>
<dbReference type="PROSITE" id="PS51742">
    <property type="entry name" value="PPC"/>
    <property type="match status" value="1"/>
</dbReference>
<dbReference type="AlphaFoldDB" id="A0A9D6V1Y0"/>
<keyword evidence="2" id="KW-0238">DNA-binding</keyword>
<accession>A0A9D6V1Y0</accession>
<evidence type="ECO:0000313" key="2">
    <source>
        <dbReference type="EMBL" id="MBI5249249.1"/>
    </source>
</evidence>
<dbReference type="EMBL" id="JACRDE010000196">
    <property type="protein sequence ID" value="MBI5249249.1"/>
    <property type="molecule type" value="Genomic_DNA"/>
</dbReference>
<proteinExistence type="predicted"/>
<protein>
    <submittedName>
        <fullName evidence="2">DNA-binding protein</fullName>
    </submittedName>
</protein>
<gene>
    <name evidence="2" type="ORF">HY912_07125</name>
</gene>
<dbReference type="GO" id="GO:0003677">
    <property type="term" value="F:DNA binding"/>
    <property type="evidence" value="ECO:0007669"/>
    <property type="project" value="UniProtKB-KW"/>
</dbReference>
<reference evidence="2" key="1">
    <citation type="submission" date="2020-07" db="EMBL/GenBank/DDBJ databases">
        <title>Huge and variable diversity of episymbiotic CPR bacteria and DPANN archaea in groundwater ecosystems.</title>
        <authorList>
            <person name="He C.Y."/>
            <person name="Keren R."/>
            <person name="Whittaker M."/>
            <person name="Farag I.F."/>
            <person name="Doudna J."/>
            <person name="Cate J.H.D."/>
            <person name="Banfield J.F."/>
        </authorList>
    </citation>
    <scope>NUCLEOTIDE SEQUENCE</scope>
    <source>
        <strain evidence="2">NC_groundwater_1664_Pr3_B-0.1um_52_9</strain>
    </source>
</reference>
<evidence type="ECO:0000313" key="3">
    <source>
        <dbReference type="Proteomes" id="UP000807825"/>
    </source>
</evidence>
<dbReference type="Proteomes" id="UP000807825">
    <property type="component" value="Unassembled WGS sequence"/>
</dbReference>
<sequence length="136" mass="14955">MHEPFLARLPMGEDLLESITEAFKERSIPKASFVVIGAVTSAVLAFYDPQTRKYENKEFPGLLEIASCVGNVSERDGGIFVHAHITLAGEDFQCVGGHLMQGTKIFAAELQGIPVPGKTPIREYDEPTGLFLWAEF</sequence>